<dbReference type="RefSeq" id="WP_021630552.1">
    <property type="nucleotide sequence ID" value="NZ_JADMOW010000092.1"/>
</dbReference>
<evidence type="ECO:0000256" key="1">
    <source>
        <dbReference type="ARBA" id="ARBA00022801"/>
    </source>
</evidence>
<dbReference type="AlphaFoldDB" id="A0A174R8A5"/>
<evidence type="ECO:0008006" key="4">
    <source>
        <dbReference type="Google" id="ProtNLM"/>
    </source>
</evidence>
<organism evidence="2 3">
    <name type="scientific">Flavonifractor plautii</name>
    <name type="common">Fusobacterium plautii</name>
    <dbReference type="NCBI Taxonomy" id="292800"/>
    <lineage>
        <taxon>Bacteria</taxon>
        <taxon>Bacillati</taxon>
        <taxon>Bacillota</taxon>
        <taxon>Clostridia</taxon>
        <taxon>Eubacteriales</taxon>
        <taxon>Oscillospiraceae</taxon>
        <taxon>Flavonifractor</taxon>
    </lineage>
</organism>
<dbReference type="Proteomes" id="UP000095746">
    <property type="component" value="Unassembled WGS sequence"/>
</dbReference>
<gene>
    <name evidence="2" type="ORF">ERS852411_03631</name>
</gene>
<evidence type="ECO:0000313" key="3">
    <source>
        <dbReference type="Proteomes" id="UP000095746"/>
    </source>
</evidence>
<accession>A0A174R8A5</accession>
<dbReference type="InterPro" id="IPR011604">
    <property type="entry name" value="PDDEXK-like_dom_sf"/>
</dbReference>
<name>A0A174R8A5_FLAPL</name>
<keyword evidence="1" id="KW-0378">Hydrolase</keyword>
<dbReference type="Gene3D" id="3.90.320.10">
    <property type="match status" value="1"/>
</dbReference>
<proteinExistence type="predicted"/>
<protein>
    <recommendedName>
        <fullName evidence="4">PD-(D/E)XK endonuclease-like domain-containing protein</fullName>
    </recommendedName>
</protein>
<sequence>MATLLFFDQGHKYTLDGEELPSVSELCRFLSREIYGDVAQWRLDNAADRGTAVHKACESLDKFGSVDVQDAILPYLQAYLKFRREHAVEWRKIEYASHHPERRYAGTIDRYGLVDGVCSLVDIKTSYTIHSPLCAAQLNLYRWLLDAQGLPVDKLFILHLKKDGTYKLQPFDRDDALPEALLTLHSALKKKARKRNA</sequence>
<dbReference type="GO" id="GO:0016787">
    <property type="term" value="F:hydrolase activity"/>
    <property type="evidence" value="ECO:0007669"/>
    <property type="project" value="UniProtKB-KW"/>
</dbReference>
<reference evidence="2 3" key="1">
    <citation type="submission" date="2015-09" db="EMBL/GenBank/DDBJ databases">
        <authorList>
            <consortium name="Pathogen Informatics"/>
        </authorList>
    </citation>
    <scope>NUCLEOTIDE SEQUENCE [LARGE SCALE GENOMIC DNA]</scope>
    <source>
        <strain evidence="2 3">2789STDY5608854</strain>
    </source>
</reference>
<dbReference type="EMBL" id="CYZT01000512">
    <property type="protein sequence ID" value="CUP81753.1"/>
    <property type="molecule type" value="Genomic_DNA"/>
</dbReference>
<evidence type="ECO:0000313" key="2">
    <source>
        <dbReference type="EMBL" id="CUP81753.1"/>
    </source>
</evidence>